<protein>
    <recommendedName>
        <fullName evidence="4">Major facilitator superfamily (MFS) profile domain-containing protein</fullName>
    </recommendedName>
</protein>
<accession>A0A067SXH8</accession>
<dbReference type="InterPro" id="IPR020846">
    <property type="entry name" value="MFS_dom"/>
</dbReference>
<dbReference type="InterPro" id="IPR050327">
    <property type="entry name" value="Proton-linked_MCT"/>
</dbReference>
<evidence type="ECO:0000256" key="2">
    <source>
        <dbReference type="ARBA" id="ARBA00006727"/>
    </source>
</evidence>
<feature type="transmembrane region" description="Helical" evidence="3">
    <location>
        <begin position="270"/>
        <end position="294"/>
    </location>
</feature>
<evidence type="ECO:0000259" key="4">
    <source>
        <dbReference type="PROSITE" id="PS50850"/>
    </source>
</evidence>
<dbReference type="HOGENOM" id="CLU_001265_1_1_1"/>
<keyword evidence="3" id="KW-0812">Transmembrane</keyword>
<dbReference type="InterPro" id="IPR036259">
    <property type="entry name" value="MFS_trans_sf"/>
</dbReference>
<proteinExistence type="inferred from homology"/>
<feature type="transmembrane region" description="Helical" evidence="3">
    <location>
        <begin position="171"/>
        <end position="191"/>
    </location>
</feature>
<evidence type="ECO:0000313" key="5">
    <source>
        <dbReference type="EMBL" id="KDR74772.1"/>
    </source>
</evidence>
<evidence type="ECO:0000256" key="3">
    <source>
        <dbReference type="SAM" id="Phobius"/>
    </source>
</evidence>
<dbReference type="GO" id="GO:0016020">
    <property type="term" value="C:membrane"/>
    <property type="evidence" value="ECO:0007669"/>
    <property type="project" value="UniProtKB-SubCell"/>
</dbReference>
<feature type="transmembrane region" description="Helical" evidence="3">
    <location>
        <begin position="74"/>
        <end position="95"/>
    </location>
</feature>
<dbReference type="Proteomes" id="UP000027222">
    <property type="component" value="Unassembled WGS sequence"/>
</dbReference>
<feature type="transmembrane region" description="Helical" evidence="3">
    <location>
        <begin position="338"/>
        <end position="358"/>
    </location>
</feature>
<reference evidence="6" key="1">
    <citation type="journal article" date="2014" name="Proc. Natl. Acad. Sci. U.S.A.">
        <title>Extensive sampling of basidiomycete genomes demonstrates inadequacy of the white-rot/brown-rot paradigm for wood decay fungi.</title>
        <authorList>
            <person name="Riley R."/>
            <person name="Salamov A.A."/>
            <person name="Brown D.W."/>
            <person name="Nagy L.G."/>
            <person name="Floudas D."/>
            <person name="Held B.W."/>
            <person name="Levasseur A."/>
            <person name="Lombard V."/>
            <person name="Morin E."/>
            <person name="Otillar R."/>
            <person name="Lindquist E.A."/>
            <person name="Sun H."/>
            <person name="LaButti K.M."/>
            <person name="Schmutz J."/>
            <person name="Jabbour D."/>
            <person name="Luo H."/>
            <person name="Baker S.E."/>
            <person name="Pisabarro A.G."/>
            <person name="Walton J.D."/>
            <person name="Blanchette R.A."/>
            <person name="Henrissat B."/>
            <person name="Martin F."/>
            <person name="Cullen D."/>
            <person name="Hibbett D.S."/>
            <person name="Grigoriev I.V."/>
        </authorList>
    </citation>
    <scope>NUCLEOTIDE SEQUENCE [LARGE SCALE GENOMIC DNA]</scope>
    <source>
        <strain evidence="6">CBS 339.88</strain>
    </source>
</reference>
<feature type="transmembrane region" description="Helical" evidence="3">
    <location>
        <begin position="245"/>
        <end position="263"/>
    </location>
</feature>
<dbReference type="AlphaFoldDB" id="A0A067SXH8"/>
<feature type="transmembrane region" description="Helical" evidence="3">
    <location>
        <begin position="101"/>
        <end position="124"/>
    </location>
</feature>
<keyword evidence="3" id="KW-1133">Transmembrane helix</keyword>
<evidence type="ECO:0000256" key="1">
    <source>
        <dbReference type="ARBA" id="ARBA00004141"/>
    </source>
</evidence>
<dbReference type="Gene3D" id="1.20.1250.20">
    <property type="entry name" value="MFS general substrate transporter like domains"/>
    <property type="match status" value="2"/>
</dbReference>
<keyword evidence="3" id="KW-0472">Membrane</keyword>
<dbReference type="InterPro" id="IPR011701">
    <property type="entry name" value="MFS"/>
</dbReference>
<dbReference type="PANTHER" id="PTHR11360">
    <property type="entry name" value="MONOCARBOXYLATE TRANSPORTER"/>
    <property type="match status" value="1"/>
</dbReference>
<feature type="transmembrane region" description="Helical" evidence="3">
    <location>
        <begin position="7"/>
        <end position="28"/>
    </location>
</feature>
<dbReference type="GO" id="GO:0022857">
    <property type="term" value="F:transmembrane transporter activity"/>
    <property type="evidence" value="ECO:0007669"/>
    <property type="project" value="InterPro"/>
</dbReference>
<feature type="transmembrane region" description="Helical" evidence="3">
    <location>
        <begin position="48"/>
        <end position="67"/>
    </location>
</feature>
<dbReference type="PANTHER" id="PTHR11360:SF234">
    <property type="entry name" value="MFS-TYPE TRANSPORTER DBAD-RELATED"/>
    <property type="match status" value="1"/>
</dbReference>
<evidence type="ECO:0000313" key="6">
    <source>
        <dbReference type="Proteomes" id="UP000027222"/>
    </source>
</evidence>
<dbReference type="STRING" id="685588.A0A067SXH8"/>
<sequence length="379" mass="40678">MDGGLKAWSTLFGAWLVLFATVGYVYSFGVFQDYYTRFYLSDHSPSKIGWIGSFQIMMPFFFGVVSGKLFDAGYFHALQISGAIIFVISLFSLSLAKPQEYVQIFLSQGLGMGLGMGFVFVPSLSITSHHFVRRKAFATGVAMTGVSLGAVIFPISCNLIASLGFAKTVRATGFIVLGLVIVGNCLMRTAYKVHADRPQLDIKSFVTDVPYMLAVIGGLISLFGLYFPLFYLQLYAVDHGVSPTLAFYSIAILNASSTIGRIIGNFAADIYGLFSIAIPCTFITAASIFAVSAIHSPGSLVAVTIFYGTFSGAWLSLAVALLTSFARQPNEVGARTGIALALGSFGLLGSAPVQGALLTSEFKWIRPMVFSGVSLSFIY</sequence>
<comment type="similarity">
    <text evidence="2">Belongs to the major facilitator superfamily. Monocarboxylate porter (TC 2.A.1.13) family.</text>
</comment>
<name>A0A067SXH8_GALM3</name>
<feature type="transmembrane region" description="Helical" evidence="3">
    <location>
        <begin position="300"/>
        <end position="326"/>
    </location>
</feature>
<dbReference type="SUPFAM" id="SSF103473">
    <property type="entry name" value="MFS general substrate transporter"/>
    <property type="match status" value="1"/>
</dbReference>
<feature type="transmembrane region" description="Helical" evidence="3">
    <location>
        <begin position="136"/>
        <end position="165"/>
    </location>
</feature>
<dbReference type="PROSITE" id="PS50850">
    <property type="entry name" value="MFS"/>
    <property type="match status" value="1"/>
</dbReference>
<organism evidence="5 6">
    <name type="scientific">Galerina marginata (strain CBS 339.88)</name>
    <dbReference type="NCBI Taxonomy" id="685588"/>
    <lineage>
        <taxon>Eukaryota</taxon>
        <taxon>Fungi</taxon>
        <taxon>Dikarya</taxon>
        <taxon>Basidiomycota</taxon>
        <taxon>Agaricomycotina</taxon>
        <taxon>Agaricomycetes</taxon>
        <taxon>Agaricomycetidae</taxon>
        <taxon>Agaricales</taxon>
        <taxon>Agaricineae</taxon>
        <taxon>Strophariaceae</taxon>
        <taxon>Galerina</taxon>
    </lineage>
</organism>
<feature type="domain" description="Major facilitator superfamily (MFS) profile" evidence="4">
    <location>
        <begin position="210"/>
        <end position="379"/>
    </location>
</feature>
<dbReference type="Pfam" id="PF07690">
    <property type="entry name" value="MFS_1"/>
    <property type="match status" value="1"/>
</dbReference>
<gene>
    <name evidence="5" type="ORF">GALMADRAFT_70573</name>
</gene>
<dbReference type="EMBL" id="KL142382">
    <property type="protein sequence ID" value="KDR74772.1"/>
    <property type="molecule type" value="Genomic_DNA"/>
</dbReference>
<keyword evidence="6" id="KW-1185">Reference proteome</keyword>
<dbReference type="OrthoDB" id="6499973at2759"/>
<feature type="transmembrane region" description="Helical" evidence="3">
    <location>
        <begin position="211"/>
        <end position="233"/>
    </location>
</feature>
<comment type="subcellular location">
    <subcellularLocation>
        <location evidence="1">Membrane</location>
        <topology evidence="1">Multi-pass membrane protein</topology>
    </subcellularLocation>
</comment>